<evidence type="ECO:0000313" key="1">
    <source>
        <dbReference type="EMBL" id="MFC4475475.1"/>
    </source>
</evidence>
<organism evidence="1 2">
    <name type="scientific">Flavobacterium chungangensis</name>
    <dbReference type="NCBI Taxonomy" id="2708132"/>
    <lineage>
        <taxon>Bacteria</taxon>
        <taxon>Pseudomonadati</taxon>
        <taxon>Bacteroidota</taxon>
        <taxon>Flavobacteriia</taxon>
        <taxon>Flavobacteriales</taxon>
        <taxon>Flavobacteriaceae</taxon>
        <taxon>Flavobacterium</taxon>
    </lineage>
</organism>
<proteinExistence type="predicted"/>
<comment type="caution">
    <text evidence="1">The sequence shown here is derived from an EMBL/GenBank/DDBJ whole genome shotgun (WGS) entry which is preliminary data.</text>
</comment>
<sequence>MARIFIGFMICFLFLNCDKKEKTAIKSKDYIISYEDRKLKRYYDSLQKDNPNTSPPPKGFYSERQLIMDKKREFYFYKKDFMRDGCGTTPESDTIPHLINLKPNDLIKVSQSNLSNFISNNFTNKKEYKGILIIASQNDTIKNELLFNFLNKKDISFLIRKTTQEEDTVLKYKKRNETYKSKNIKWDKGRITIPFIKPKLEKTTK</sequence>
<reference evidence="2" key="1">
    <citation type="journal article" date="2019" name="Int. J. Syst. Evol. Microbiol.">
        <title>The Global Catalogue of Microorganisms (GCM) 10K type strain sequencing project: providing services to taxonomists for standard genome sequencing and annotation.</title>
        <authorList>
            <consortium name="The Broad Institute Genomics Platform"/>
            <consortium name="The Broad Institute Genome Sequencing Center for Infectious Disease"/>
            <person name="Wu L."/>
            <person name="Ma J."/>
        </authorList>
    </citation>
    <scope>NUCLEOTIDE SEQUENCE [LARGE SCALE GENOMIC DNA]</scope>
    <source>
        <strain evidence="2">NBRC 103627</strain>
    </source>
</reference>
<name>A0ABV8ZC55_9FLAO</name>
<accession>A0ABV8ZC55</accession>
<dbReference type="RefSeq" id="WP_379794684.1">
    <property type="nucleotide sequence ID" value="NZ_JBHSFY010000001.1"/>
</dbReference>
<dbReference type="EMBL" id="JBHSFY010000001">
    <property type="protein sequence ID" value="MFC4475475.1"/>
    <property type="molecule type" value="Genomic_DNA"/>
</dbReference>
<gene>
    <name evidence="1" type="ORF">ACFO3N_00180</name>
</gene>
<dbReference type="Proteomes" id="UP001596003">
    <property type="component" value="Unassembled WGS sequence"/>
</dbReference>
<protein>
    <recommendedName>
        <fullName evidence="3">Lipoprotein</fullName>
    </recommendedName>
</protein>
<keyword evidence="2" id="KW-1185">Reference proteome</keyword>
<evidence type="ECO:0008006" key="3">
    <source>
        <dbReference type="Google" id="ProtNLM"/>
    </source>
</evidence>
<evidence type="ECO:0000313" key="2">
    <source>
        <dbReference type="Proteomes" id="UP001596003"/>
    </source>
</evidence>